<dbReference type="GO" id="GO:0008409">
    <property type="term" value="F:5'-3' exonuclease activity"/>
    <property type="evidence" value="ECO:0007669"/>
    <property type="project" value="UniProtKB-UniRule"/>
</dbReference>
<evidence type="ECO:0000256" key="15">
    <source>
        <dbReference type="ARBA" id="ARBA00049244"/>
    </source>
</evidence>
<dbReference type="Gene3D" id="3.30.70.370">
    <property type="match status" value="1"/>
</dbReference>
<dbReference type="SMART" id="SM00482">
    <property type="entry name" value="POLAc"/>
    <property type="match status" value="1"/>
</dbReference>
<dbReference type="InterPro" id="IPR043502">
    <property type="entry name" value="DNA/RNA_pol_sf"/>
</dbReference>
<dbReference type="KEGG" id="lfo:LMK00_10765"/>
<evidence type="ECO:0000313" key="21">
    <source>
        <dbReference type="Proteomes" id="UP001056730"/>
    </source>
</evidence>
<dbReference type="CDD" id="cd08637">
    <property type="entry name" value="DNA_pol_A_pol_I_C"/>
    <property type="match status" value="1"/>
</dbReference>
<dbReference type="GO" id="GO:0006302">
    <property type="term" value="P:double-strand break repair"/>
    <property type="evidence" value="ECO:0007669"/>
    <property type="project" value="TreeGrafter"/>
</dbReference>
<comment type="function">
    <text evidence="17">In addition to polymerase activity, this DNA polymerase exhibits 5'-3' exonuclease activity.</text>
</comment>
<dbReference type="FunFam" id="1.10.150.20:FF:000003">
    <property type="entry name" value="DNA polymerase I"/>
    <property type="match status" value="1"/>
</dbReference>
<evidence type="ECO:0000313" key="20">
    <source>
        <dbReference type="EMBL" id="USJ20267.1"/>
    </source>
</evidence>
<dbReference type="Pfam" id="PF01367">
    <property type="entry name" value="5_3_exonuc"/>
    <property type="match status" value="1"/>
</dbReference>
<gene>
    <name evidence="17 20" type="primary">polA</name>
    <name evidence="20" type="ORF">LMK00_10765</name>
</gene>
<feature type="domain" description="DNA-directed DNA polymerase family A palm" evidence="19">
    <location>
        <begin position="628"/>
        <end position="835"/>
    </location>
</feature>
<evidence type="ECO:0000259" key="18">
    <source>
        <dbReference type="SMART" id="SM00475"/>
    </source>
</evidence>
<dbReference type="PRINTS" id="PR00868">
    <property type="entry name" value="DNAPOLI"/>
</dbReference>
<keyword evidence="9 17" id="KW-0227">DNA damage</keyword>
<dbReference type="RefSeq" id="WP_252175448.1">
    <property type="nucleotide sequence ID" value="NZ_CP086395.1"/>
</dbReference>
<dbReference type="Gene3D" id="3.40.50.1010">
    <property type="entry name" value="5'-nuclease"/>
    <property type="match status" value="1"/>
</dbReference>
<dbReference type="Proteomes" id="UP001056730">
    <property type="component" value="Chromosome"/>
</dbReference>
<keyword evidence="7 17" id="KW-0235">DNA replication</keyword>
<dbReference type="InterPro" id="IPR036279">
    <property type="entry name" value="5-3_exonuclease_C_sf"/>
</dbReference>
<keyword evidence="5 17" id="KW-0808">Transferase</keyword>
<dbReference type="FunFam" id="1.20.1060.10:FF:000001">
    <property type="entry name" value="DNA polymerase I"/>
    <property type="match status" value="1"/>
</dbReference>
<name>A0A9Q8Y1E3_9LACT</name>
<dbReference type="SMART" id="SM00279">
    <property type="entry name" value="HhH2"/>
    <property type="match status" value="1"/>
</dbReference>
<evidence type="ECO:0000256" key="16">
    <source>
        <dbReference type="NCBIfam" id="TIGR00593"/>
    </source>
</evidence>
<dbReference type="SUPFAM" id="SSF53098">
    <property type="entry name" value="Ribonuclease H-like"/>
    <property type="match status" value="1"/>
</dbReference>
<dbReference type="PANTHER" id="PTHR10133:SF27">
    <property type="entry name" value="DNA POLYMERASE NU"/>
    <property type="match status" value="1"/>
</dbReference>
<evidence type="ECO:0000256" key="8">
    <source>
        <dbReference type="ARBA" id="ARBA00022722"/>
    </source>
</evidence>
<dbReference type="Pfam" id="PF22619">
    <property type="entry name" value="DNA_polI_exo1"/>
    <property type="match status" value="1"/>
</dbReference>
<dbReference type="EMBL" id="CP086395">
    <property type="protein sequence ID" value="USJ20267.1"/>
    <property type="molecule type" value="Genomic_DNA"/>
</dbReference>
<evidence type="ECO:0000256" key="11">
    <source>
        <dbReference type="ARBA" id="ARBA00022839"/>
    </source>
</evidence>
<keyword evidence="6 17" id="KW-0548">Nucleotidyltransferase</keyword>
<dbReference type="FunFam" id="1.10.150.20:FF:000002">
    <property type="entry name" value="DNA polymerase I"/>
    <property type="match status" value="1"/>
</dbReference>
<evidence type="ECO:0000256" key="1">
    <source>
        <dbReference type="ARBA" id="ARBA00007705"/>
    </source>
</evidence>
<dbReference type="EC" id="2.7.7.7" evidence="3 16"/>
<dbReference type="InterPro" id="IPR002298">
    <property type="entry name" value="DNA_polymerase_A"/>
</dbReference>
<evidence type="ECO:0000256" key="14">
    <source>
        <dbReference type="ARBA" id="ARBA00023204"/>
    </source>
</evidence>
<dbReference type="Pfam" id="PF02739">
    <property type="entry name" value="5_3_exonuc_N"/>
    <property type="match status" value="1"/>
</dbReference>
<dbReference type="GO" id="GO:0003887">
    <property type="term" value="F:DNA-directed DNA polymerase activity"/>
    <property type="evidence" value="ECO:0007669"/>
    <property type="project" value="UniProtKB-UniRule"/>
</dbReference>
<dbReference type="SUPFAM" id="SSF88723">
    <property type="entry name" value="PIN domain-like"/>
    <property type="match status" value="1"/>
</dbReference>
<evidence type="ECO:0000256" key="9">
    <source>
        <dbReference type="ARBA" id="ARBA00022763"/>
    </source>
</evidence>
<comment type="catalytic activity">
    <reaction evidence="15 17">
        <text>DNA(n) + a 2'-deoxyribonucleoside 5'-triphosphate = DNA(n+1) + diphosphate</text>
        <dbReference type="Rhea" id="RHEA:22508"/>
        <dbReference type="Rhea" id="RHEA-COMP:17339"/>
        <dbReference type="Rhea" id="RHEA-COMP:17340"/>
        <dbReference type="ChEBI" id="CHEBI:33019"/>
        <dbReference type="ChEBI" id="CHEBI:61560"/>
        <dbReference type="ChEBI" id="CHEBI:173112"/>
        <dbReference type="EC" id="2.7.7.7"/>
    </reaction>
</comment>
<keyword evidence="12 17" id="KW-0239">DNA-directed DNA polymerase</keyword>
<comment type="subunit">
    <text evidence="2 17">Single-chain monomer with multiple functions.</text>
</comment>
<dbReference type="InterPro" id="IPR002421">
    <property type="entry name" value="5-3_exonuclease"/>
</dbReference>
<dbReference type="InterPro" id="IPR029060">
    <property type="entry name" value="PIN-like_dom_sf"/>
</dbReference>
<dbReference type="InterPro" id="IPR020045">
    <property type="entry name" value="DNA_polI_H3TH"/>
</dbReference>
<dbReference type="InterPro" id="IPR008918">
    <property type="entry name" value="HhH2"/>
</dbReference>
<evidence type="ECO:0000256" key="13">
    <source>
        <dbReference type="ARBA" id="ARBA00023125"/>
    </source>
</evidence>
<accession>A0A9Q8Y1E3</accession>
<dbReference type="InterPro" id="IPR020046">
    <property type="entry name" value="5-3_exonucl_a-hlix_arch_N"/>
</dbReference>
<evidence type="ECO:0000256" key="4">
    <source>
        <dbReference type="ARBA" id="ARBA00020311"/>
    </source>
</evidence>
<keyword evidence="10 17" id="KW-0378">Hydrolase</keyword>
<dbReference type="NCBIfam" id="TIGR00593">
    <property type="entry name" value="pola"/>
    <property type="match status" value="1"/>
</dbReference>
<evidence type="ECO:0000256" key="12">
    <source>
        <dbReference type="ARBA" id="ARBA00022932"/>
    </source>
</evidence>
<evidence type="ECO:0000256" key="10">
    <source>
        <dbReference type="ARBA" id="ARBA00022801"/>
    </source>
</evidence>
<dbReference type="InterPro" id="IPR001098">
    <property type="entry name" value="DNA-dir_DNA_pol_A_palm_dom"/>
</dbReference>
<evidence type="ECO:0000256" key="2">
    <source>
        <dbReference type="ARBA" id="ARBA00011541"/>
    </source>
</evidence>
<feature type="domain" description="5'-3' exonuclease" evidence="18">
    <location>
        <begin position="4"/>
        <end position="272"/>
    </location>
</feature>
<sequence>MENKKNTLLLIDGSSLAFRAFFALYNQVDRFVAPSGLHTNAIYGFHLMLNNLVERLNPNHVLIAFDAGKTTFRTEMFSAYKDGRARTPDEFREQLPFIKELIEKLGYNHYELKNYEADDIIGTLDKMAELPEAGDYDVTIVTGDKDLIQLADSNTTVEISKKGVAEFESFTPTYLMEKTGLTPEQFIDLKGLMGDSSDNYPGVTKVGEKTALKLLQEWGSIDNLYENIDSLKKSKMKENLIADREMAFLSRTLATIDTKSPIEIDLADTLIKPVDTAELIKFYDEMGFAQFKAKLETAEADEVSLSFKVVEDATDILVDKDDFFYIEILNENYHKEDVIGFAWGNEEKVFVSKNTELLKNFPFPENTYDFKKNKVLLHRLGIELPTAKYDSMLAKYLISTTEDNKVETIGRLFANKYISTDEEVYGKGAKRRIPEDEILFKHLAGKIHVLATTKAVMIQNLEENEQYHLLTEMELPLANVLAKMEIAGIAAEVSTLEEIGAANQKLIADLTEKIYELAGEEFNINSPKQLGVILFEKLQLPHGKKTKTGYSTAADILENLAQDYELVAKILEYRQISKIQSTYVQGLIPQIAEDGRIHTRYVQDLTQTGRLSSIDPNLQNIPVRLEAGRLIRKAFVAAEDNILLSSDYSQIELRVLAHMSKDEHLIDAFNHGADIHSSTAMRVFNIDKPENVTPNDRRNAKAVNFGISYGETEYGLAKRLSISNKEAAEMIQAYFERYPGVANYIAETKREAKDKGYVSTMFNRRRKLPEINNRNFMVRQGAERQAINAPIQGSAGDILKIAMINLDAALSEGKFKAKLLLQVHDEIILEVPKEELAAVQNLVKQTMESAVELNVPLLADENTGDSWYEAK</sequence>
<dbReference type="GO" id="GO:0006261">
    <property type="term" value="P:DNA-templated DNA replication"/>
    <property type="evidence" value="ECO:0007669"/>
    <property type="project" value="UniProtKB-UniRule"/>
</dbReference>
<dbReference type="FunFam" id="3.40.50.1010:FF:000001">
    <property type="entry name" value="DNA polymerase I"/>
    <property type="match status" value="1"/>
</dbReference>
<dbReference type="InterPro" id="IPR012337">
    <property type="entry name" value="RNaseH-like_sf"/>
</dbReference>
<dbReference type="InterPro" id="IPR036397">
    <property type="entry name" value="RNaseH_sf"/>
</dbReference>
<dbReference type="Gene3D" id="3.30.420.10">
    <property type="entry name" value="Ribonuclease H-like superfamily/Ribonuclease H"/>
    <property type="match status" value="1"/>
</dbReference>
<comment type="similarity">
    <text evidence="1 17">Belongs to the DNA polymerase type-A family.</text>
</comment>
<evidence type="ECO:0000256" key="5">
    <source>
        <dbReference type="ARBA" id="ARBA00022679"/>
    </source>
</evidence>
<reference evidence="20" key="1">
    <citation type="journal article" date="2022" name="Front. Microbiol.">
        <title>Feed Insects as a Reservoir of Granadaene-Producing Lactococci.</title>
        <authorList>
            <person name="Neuzil-Bunesova V."/>
            <person name="Ramirez Garcia A."/>
            <person name="Modrackova N."/>
            <person name="Makovska M."/>
            <person name="Sabolova M."/>
            <person name="Sproer C."/>
            <person name="Bunk B."/>
            <person name="Blom J."/>
            <person name="Schwab C."/>
        </authorList>
    </citation>
    <scope>NUCLEOTIDE SEQUENCE</scope>
    <source>
        <strain evidence="20">I4/6O</strain>
    </source>
</reference>
<dbReference type="CDD" id="cd09898">
    <property type="entry name" value="H3TH_53EXO"/>
    <property type="match status" value="1"/>
</dbReference>
<dbReference type="CDD" id="cd09859">
    <property type="entry name" value="PIN_53EXO"/>
    <property type="match status" value="1"/>
</dbReference>
<dbReference type="GO" id="GO:0003677">
    <property type="term" value="F:DNA binding"/>
    <property type="evidence" value="ECO:0007669"/>
    <property type="project" value="UniProtKB-UniRule"/>
</dbReference>
<evidence type="ECO:0000256" key="6">
    <source>
        <dbReference type="ARBA" id="ARBA00022695"/>
    </source>
</evidence>
<dbReference type="Pfam" id="PF00476">
    <property type="entry name" value="DNA_pol_A"/>
    <property type="match status" value="1"/>
</dbReference>
<evidence type="ECO:0000256" key="3">
    <source>
        <dbReference type="ARBA" id="ARBA00012417"/>
    </source>
</evidence>
<dbReference type="InterPro" id="IPR054690">
    <property type="entry name" value="DNA_polI_exonuclease"/>
</dbReference>
<dbReference type="SUPFAM" id="SSF47807">
    <property type="entry name" value="5' to 3' exonuclease, C-terminal subdomain"/>
    <property type="match status" value="1"/>
</dbReference>
<keyword evidence="8" id="KW-0540">Nuclease</keyword>
<dbReference type="AlphaFoldDB" id="A0A9Q8Y1E3"/>
<dbReference type="NCBIfam" id="NF004397">
    <property type="entry name" value="PRK05755.1"/>
    <property type="match status" value="1"/>
</dbReference>
<dbReference type="InterPro" id="IPR018320">
    <property type="entry name" value="DNA_polymerase_1"/>
</dbReference>
<organism evidence="20 21">
    <name type="scientific">Lactococcus formosensis</name>
    <dbReference type="NCBI Taxonomy" id="1281486"/>
    <lineage>
        <taxon>Bacteria</taxon>
        <taxon>Bacillati</taxon>
        <taxon>Bacillota</taxon>
        <taxon>Bacilli</taxon>
        <taxon>Lactobacillales</taxon>
        <taxon>Streptococcaceae</taxon>
        <taxon>Lactococcus</taxon>
    </lineage>
</organism>
<keyword evidence="14 17" id="KW-0234">DNA repair</keyword>
<dbReference type="Gene3D" id="1.20.1060.10">
    <property type="entry name" value="Taq DNA Polymerase, Chain T, domain 4"/>
    <property type="match status" value="1"/>
</dbReference>
<evidence type="ECO:0000256" key="17">
    <source>
        <dbReference type="RuleBase" id="RU004460"/>
    </source>
</evidence>
<evidence type="ECO:0000259" key="19">
    <source>
        <dbReference type="SMART" id="SM00482"/>
    </source>
</evidence>
<protein>
    <recommendedName>
        <fullName evidence="4 16">DNA polymerase I</fullName>
        <ecNumber evidence="3 16">2.7.7.7</ecNumber>
    </recommendedName>
</protein>
<keyword evidence="13 17" id="KW-0238">DNA-binding</keyword>
<evidence type="ECO:0000256" key="7">
    <source>
        <dbReference type="ARBA" id="ARBA00022705"/>
    </source>
</evidence>
<dbReference type="Gene3D" id="1.10.150.20">
    <property type="entry name" value="5' to 3' exonuclease, C-terminal subdomain"/>
    <property type="match status" value="2"/>
</dbReference>
<keyword evidence="11 17" id="KW-0269">Exonuclease</keyword>
<dbReference type="SMART" id="SM00475">
    <property type="entry name" value="53EXOc"/>
    <property type="match status" value="1"/>
</dbReference>
<dbReference type="SUPFAM" id="SSF56672">
    <property type="entry name" value="DNA/RNA polymerases"/>
    <property type="match status" value="1"/>
</dbReference>
<dbReference type="CDD" id="cd06140">
    <property type="entry name" value="DNA_polA_I_Bacillus_like_exo"/>
    <property type="match status" value="1"/>
</dbReference>
<proteinExistence type="inferred from homology"/>
<dbReference type="PANTHER" id="PTHR10133">
    <property type="entry name" value="DNA POLYMERASE I"/>
    <property type="match status" value="1"/>
</dbReference>